<evidence type="ECO:0000313" key="2">
    <source>
        <dbReference type="EMBL" id="ADQ68325.1"/>
    </source>
</evidence>
<keyword evidence="1" id="KW-0472">Membrane</keyword>
<dbReference type="HOGENOM" id="CLU_068050_1_1_2"/>
<dbReference type="Pfam" id="PF04367">
    <property type="entry name" value="DUF502"/>
    <property type="match status" value="1"/>
</dbReference>
<dbReference type="PANTHER" id="PTHR31876">
    <property type="entry name" value="COV-LIKE PROTEIN 1"/>
    <property type="match status" value="1"/>
</dbReference>
<sequence>MSPLTYARTMSLLTRLRTSFITGLFLIAPLAVTVFILDFVFDRLTGIILNPIVTTTRLRNFTGDELLLAQLLAATILAIMLTLIGYVASRELGRRLFGGLERGVRLVPLVRTIYFGVRQVSESLTRQSEGFDRVVLVEYPRKGIYSIGFVTTHGPRAAVAATENDELLTVFLPHSPNPTAGSLIMVPPDDVFDVDMSVRRGLRLVVTTGLGTEDVTDLPEGVVR</sequence>
<dbReference type="eggNOG" id="arCOG04755">
    <property type="taxonomic scope" value="Archaea"/>
</dbReference>
<dbReference type="EMBL" id="CP001690">
    <property type="protein sequence ID" value="ADQ68325.1"/>
    <property type="molecule type" value="Genomic_DNA"/>
</dbReference>
<reference evidence="2 3" key="1">
    <citation type="journal article" date="2009" name="Stand. Genomic Sci.">
        <title>Complete genome sequence of Halogeometricum borinquense type strain (PR3).</title>
        <authorList>
            <person name="Malfatti S."/>
            <person name="Tindall B.J."/>
            <person name="Schneider S."/>
            <person name="Fahnrich R."/>
            <person name="Lapidus A."/>
            <person name="Labuttii K."/>
            <person name="Copeland A."/>
            <person name="Glavina Del Rio T."/>
            <person name="Nolan M."/>
            <person name="Chen F."/>
            <person name="Lucas S."/>
            <person name="Tice H."/>
            <person name="Cheng J.F."/>
            <person name="Bruce D."/>
            <person name="Goodwin L."/>
            <person name="Pitluck S."/>
            <person name="Anderson I."/>
            <person name="Pati A."/>
            <person name="Ivanova N."/>
            <person name="Mavromatis K."/>
            <person name="Chen A."/>
            <person name="Palaniappan K."/>
            <person name="D'haeseleer P."/>
            <person name="Goker M."/>
            <person name="Bristow J."/>
            <person name="Eisen J.A."/>
            <person name="Markowitz V."/>
            <person name="Hugenholtz P."/>
            <person name="Kyrpides N.C."/>
            <person name="Klenk H.P."/>
            <person name="Chain P."/>
        </authorList>
    </citation>
    <scope>NUCLEOTIDE SEQUENCE [LARGE SCALE GENOMIC DNA]</scope>
    <source>
        <strain evidence="3">ATCC 700274 / DSM 11551 / JCM 10706 / KCTC 4070 / PR3</strain>
    </source>
</reference>
<feature type="transmembrane region" description="Helical" evidence="1">
    <location>
        <begin position="67"/>
        <end position="88"/>
    </location>
</feature>
<organism evidence="2 3">
    <name type="scientific">Halogeometricum borinquense (strain ATCC 700274 / DSM 11551 / JCM 10706 / KCTC 4070 / PR3)</name>
    <dbReference type="NCBI Taxonomy" id="469382"/>
    <lineage>
        <taxon>Archaea</taxon>
        <taxon>Methanobacteriati</taxon>
        <taxon>Methanobacteriota</taxon>
        <taxon>Stenosarchaea group</taxon>
        <taxon>Halobacteria</taxon>
        <taxon>Halobacteriales</taxon>
        <taxon>Haloferacaceae</taxon>
        <taxon>Halogeometricum</taxon>
    </lineage>
</organism>
<keyword evidence="3" id="KW-1185">Reference proteome</keyword>
<evidence type="ECO:0000256" key="1">
    <source>
        <dbReference type="SAM" id="Phobius"/>
    </source>
</evidence>
<keyword evidence="1" id="KW-0812">Transmembrane</keyword>
<name>E4NL76_HALBP</name>
<evidence type="ECO:0000313" key="3">
    <source>
        <dbReference type="Proteomes" id="UP000006663"/>
    </source>
</evidence>
<protein>
    <submittedName>
        <fullName evidence="2">Uncharacterized conserved protein</fullName>
    </submittedName>
</protein>
<accession>E4NL76</accession>
<keyword evidence="1" id="KW-1133">Transmembrane helix</keyword>
<dbReference type="PANTHER" id="PTHR31876:SF26">
    <property type="entry name" value="PROTEIN LIKE COV 2"/>
    <property type="match status" value="1"/>
</dbReference>
<proteinExistence type="predicted"/>
<dbReference type="KEGG" id="hbo:Hbor_27810"/>
<dbReference type="AlphaFoldDB" id="E4NL76"/>
<dbReference type="InterPro" id="IPR007462">
    <property type="entry name" value="COV1-like"/>
</dbReference>
<feature type="transmembrane region" description="Helical" evidence="1">
    <location>
        <begin position="20"/>
        <end position="41"/>
    </location>
</feature>
<dbReference type="Proteomes" id="UP000006663">
    <property type="component" value="Chromosome"/>
</dbReference>
<gene>
    <name evidence="2" type="ordered locus">Hbor_27810</name>
</gene>